<keyword evidence="3 5" id="KW-1133">Transmembrane helix</keyword>
<dbReference type="EMBL" id="LAZR01005941">
    <property type="protein sequence ID" value="KKM95966.1"/>
    <property type="molecule type" value="Genomic_DNA"/>
</dbReference>
<keyword evidence="4 5" id="KW-0472">Membrane</keyword>
<comment type="caution">
    <text evidence="6">The sequence shown here is derived from an EMBL/GenBank/DDBJ whole genome shotgun (WGS) entry which is preliminary data.</text>
</comment>
<dbReference type="PANTHER" id="PTHR42723:SF1">
    <property type="entry name" value="CHLOROPHYLL SYNTHASE, CHLOROPLASTIC"/>
    <property type="match status" value="1"/>
</dbReference>
<dbReference type="AlphaFoldDB" id="A0A0F9M9C2"/>
<evidence type="ECO:0000256" key="5">
    <source>
        <dbReference type="SAM" id="Phobius"/>
    </source>
</evidence>
<accession>A0A0F9M9C2</accession>
<evidence type="ECO:0000256" key="3">
    <source>
        <dbReference type="ARBA" id="ARBA00022989"/>
    </source>
</evidence>
<dbReference type="Gene3D" id="1.20.120.1780">
    <property type="entry name" value="UbiA prenyltransferase"/>
    <property type="match status" value="1"/>
</dbReference>
<feature type="transmembrane region" description="Helical" evidence="5">
    <location>
        <begin position="26"/>
        <end position="52"/>
    </location>
</feature>
<keyword evidence="2 5" id="KW-0812">Transmembrane</keyword>
<dbReference type="Gene3D" id="1.10.357.140">
    <property type="entry name" value="UbiA prenyltransferase"/>
    <property type="match status" value="1"/>
</dbReference>
<feature type="transmembrane region" description="Helical" evidence="5">
    <location>
        <begin position="145"/>
        <end position="163"/>
    </location>
</feature>
<protein>
    <recommendedName>
        <fullName evidence="7">4-hydroxybenzoate polyprenyltransferase</fullName>
    </recommendedName>
</protein>
<feature type="transmembrane region" description="Helical" evidence="5">
    <location>
        <begin position="170"/>
        <end position="188"/>
    </location>
</feature>
<evidence type="ECO:0000256" key="2">
    <source>
        <dbReference type="ARBA" id="ARBA00022692"/>
    </source>
</evidence>
<evidence type="ECO:0008006" key="7">
    <source>
        <dbReference type="Google" id="ProtNLM"/>
    </source>
</evidence>
<comment type="subcellular location">
    <subcellularLocation>
        <location evidence="1">Membrane</location>
        <topology evidence="1">Multi-pass membrane protein</topology>
    </subcellularLocation>
</comment>
<dbReference type="GO" id="GO:0016020">
    <property type="term" value="C:membrane"/>
    <property type="evidence" value="ECO:0007669"/>
    <property type="project" value="UniProtKB-SubCell"/>
</dbReference>
<reference evidence="6" key="1">
    <citation type="journal article" date="2015" name="Nature">
        <title>Complex archaea that bridge the gap between prokaryotes and eukaryotes.</title>
        <authorList>
            <person name="Spang A."/>
            <person name="Saw J.H."/>
            <person name="Jorgensen S.L."/>
            <person name="Zaremba-Niedzwiedzka K."/>
            <person name="Martijn J."/>
            <person name="Lind A.E."/>
            <person name="van Eijk R."/>
            <person name="Schleper C."/>
            <person name="Guy L."/>
            <person name="Ettema T.J."/>
        </authorList>
    </citation>
    <scope>NUCLEOTIDE SEQUENCE</scope>
</reference>
<sequence length="320" mass="34978">MKNAELTKENILAQPEQSLYSLKQKVLALLGFSRVYIGFFVLAQSALGAIMVLEGLPAWDVVIIGTIACLAGSYSLVAFNDLLDVPIDKLRFDQKLREIEGFDMGSAFERHPVARGIISYKLAVAWIVVMGAISGVGIAYLNTRLIIILPVIAIFVAAYSLLSLKSPLKVLAVAMAVTLGGIAGWIAIAPSAGILFWLFVAWTFSWEIGGRNIPNDFNDVEEDTRIGVKTFPVIFGCDAAAHIIIVFLILTSIISLPMVWLATGSYLWVGAAFVLDAVLLLIPGWRLLEDSVPTKSMKLYNRSAFYPLAMLFLLLVAFYV</sequence>
<feature type="transmembrane region" description="Helical" evidence="5">
    <location>
        <begin position="233"/>
        <end position="260"/>
    </location>
</feature>
<dbReference type="CDD" id="cd13956">
    <property type="entry name" value="PT_UbiA"/>
    <property type="match status" value="1"/>
</dbReference>
<dbReference type="InterPro" id="IPR050475">
    <property type="entry name" value="Prenyltransferase_related"/>
</dbReference>
<dbReference type="PANTHER" id="PTHR42723">
    <property type="entry name" value="CHLOROPHYLL SYNTHASE"/>
    <property type="match status" value="1"/>
</dbReference>
<feature type="transmembrane region" description="Helical" evidence="5">
    <location>
        <begin position="58"/>
        <end position="79"/>
    </location>
</feature>
<evidence type="ECO:0000313" key="6">
    <source>
        <dbReference type="EMBL" id="KKM95966.1"/>
    </source>
</evidence>
<proteinExistence type="predicted"/>
<dbReference type="InterPro" id="IPR044878">
    <property type="entry name" value="UbiA_sf"/>
</dbReference>
<organism evidence="6">
    <name type="scientific">marine sediment metagenome</name>
    <dbReference type="NCBI Taxonomy" id="412755"/>
    <lineage>
        <taxon>unclassified sequences</taxon>
        <taxon>metagenomes</taxon>
        <taxon>ecological metagenomes</taxon>
    </lineage>
</organism>
<gene>
    <name evidence="6" type="ORF">LCGC14_1182830</name>
</gene>
<evidence type="ECO:0000256" key="4">
    <source>
        <dbReference type="ARBA" id="ARBA00023136"/>
    </source>
</evidence>
<name>A0A0F9M9C2_9ZZZZ</name>
<feature type="transmembrane region" description="Helical" evidence="5">
    <location>
        <begin position="118"/>
        <end position="139"/>
    </location>
</feature>
<dbReference type="Pfam" id="PF01040">
    <property type="entry name" value="UbiA"/>
    <property type="match status" value="1"/>
</dbReference>
<dbReference type="InterPro" id="IPR000537">
    <property type="entry name" value="UbiA_prenyltransferase"/>
</dbReference>
<feature type="transmembrane region" description="Helical" evidence="5">
    <location>
        <begin position="299"/>
        <end position="319"/>
    </location>
</feature>
<evidence type="ECO:0000256" key="1">
    <source>
        <dbReference type="ARBA" id="ARBA00004141"/>
    </source>
</evidence>
<feature type="transmembrane region" description="Helical" evidence="5">
    <location>
        <begin position="266"/>
        <end position="287"/>
    </location>
</feature>
<dbReference type="GO" id="GO:0016765">
    <property type="term" value="F:transferase activity, transferring alkyl or aryl (other than methyl) groups"/>
    <property type="evidence" value="ECO:0007669"/>
    <property type="project" value="InterPro"/>
</dbReference>